<evidence type="ECO:0000313" key="2">
    <source>
        <dbReference type="EMBL" id="CAK7236255.1"/>
    </source>
</evidence>
<accession>A0ABP0CZB2</accession>
<proteinExistence type="predicted"/>
<dbReference type="Proteomes" id="UP001642406">
    <property type="component" value="Unassembled WGS sequence"/>
</dbReference>
<comment type="caution">
    <text evidence="2">The sequence shown here is derived from an EMBL/GenBank/DDBJ whole genome shotgun (WGS) entry which is preliminary data.</text>
</comment>
<gene>
    <name evidence="2" type="ORF">SBRCBS47491_009576</name>
</gene>
<feature type="chain" id="PRO_5047199768" evidence="1">
    <location>
        <begin position="22"/>
        <end position="212"/>
    </location>
</feature>
<protein>
    <submittedName>
        <fullName evidence="2">Uncharacterized protein</fullName>
    </submittedName>
</protein>
<keyword evidence="3" id="KW-1185">Reference proteome</keyword>
<name>A0ABP0CZB2_9PEZI</name>
<keyword evidence="1" id="KW-0732">Signal</keyword>
<evidence type="ECO:0000313" key="3">
    <source>
        <dbReference type="Proteomes" id="UP001642406"/>
    </source>
</evidence>
<dbReference type="EMBL" id="CAWUHC010000155">
    <property type="protein sequence ID" value="CAK7236255.1"/>
    <property type="molecule type" value="Genomic_DNA"/>
</dbReference>
<sequence>MFSLKMLYLVFLATAAVVAHAAAVTATTFRTPDGKVITMKLVKPGDIPNRVNISDVQFVPAGSHNDTATEPASKRAAKRAAEPMAEPVAKIDHDTVSLSKRDGVECFLAQLSANGEDCEGICSFMADYGSNVATIPPYDEIFWDLGTCTLAVSNRTPCEKIVAFAFFAPTCVTMLEDCVFFGYDGYYDLGSYGMSAALLGGSAPPAYSLLAC</sequence>
<reference evidence="2 3" key="1">
    <citation type="submission" date="2024-01" db="EMBL/GenBank/DDBJ databases">
        <authorList>
            <person name="Allen C."/>
            <person name="Tagirdzhanova G."/>
        </authorList>
    </citation>
    <scope>NUCLEOTIDE SEQUENCE [LARGE SCALE GENOMIC DNA]</scope>
</reference>
<organism evidence="2 3">
    <name type="scientific">Sporothrix bragantina</name>
    <dbReference type="NCBI Taxonomy" id="671064"/>
    <lineage>
        <taxon>Eukaryota</taxon>
        <taxon>Fungi</taxon>
        <taxon>Dikarya</taxon>
        <taxon>Ascomycota</taxon>
        <taxon>Pezizomycotina</taxon>
        <taxon>Sordariomycetes</taxon>
        <taxon>Sordariomycetidae</taxon>
        <taxon>Ophiostomatales</taxon>
        <taxon>Ophiostomataceae</taxon>
        <taxon>Sporothrix</taxon>
    </lineage>
</organism>
<feature type="signal peptide" evidence="1">
    <location>
        <begin position="1"/>
        <end position="21"/>
    </location>
</feature>
<evidence type="ECO:0000256" key="1">
    <source>
        <dbReference type="SAM" id="SignalP"/>
    </source>
</evidence>